<dbReference type="PROSITE" id="PS51450">
    <property type="entry name" value="LRR"/>
    <property type="match status" value="2"/>
</dbReference>
<keyword evidence="7" id="KW-1185">Reference proteome</keyword>
<dbReference type="Proteomes" id="UP000324629">
    <property type="component" value="Unassembled WGS sequence"/>
</dbReference>
<dbReference type="InterPro" id="IPR001611">
    <property type="entry name" value="Leu-rich_rpt"/>
</dbReference>
<accession>A0A5J4NSQ0</accession>
<evidence type="ECO:0000256" key="4">
    <source>
        <dbReference type="ARBA" id="ARBA00023069"/>
    </source>
</evidence>
<evidence type="ECO:0000256" key="2">
    <source>
        <dbReference type="ARBA" id="ARBA00022614"/>
    </source>
</evidence>
<protein>
    <submittedName>
        <fullName evidence="6">Uncharacterized protein</fullName>
    </submittedName>
</protein>
<reference evidence="6 7" key="1">
    <citation type="journal article" date="2019" name="Gigascience">
        <title>Whole-genome sequence of the oriental lung fluke Paragonimus westermani.</title>
        <authorList>
            <person name="Oey H."/>
            <person name="Zakrzewski M."/>
            <person name="Narain K."/>
            <person name="Devi K.R."/>
            <person name="Agatsuma T."/>
            <person name="Nawaratna S."/>
            <person name="Gobert G.N."/>
            <person name="Jones M.K."/>
            <person name="Ragan M.A."/>
            <person name="McManus D.P."/>
            <person name="Krause L."/>
        </authorList>
    </citation>
    <scope>NUCLEOTIDE SEQUENCE [LARGE SCALE GENOMIC DNA]</scope>
    <source>
        <strain evidence="6 7">IND2009</strain>
    </source>
</reference>
<proteinExistence type="predicted"/>
<evidence type="ECO:0000256" key="1">
    <source>
        <dbReference type="ARBA" id="ARBA00004138"/>
    </source>
</evidence>
<dbReference type="EMBL" id="QNGE01001219">
    <property type="protein sequence ID" value="KAA3678108.1"/>
    <property type="molecule type" value="Genomic_DNA"/>
</dbReference>
<dbReference type="AlphaFoldDB" id="A0A5J4NSQ0"/>
<evidence type="ECO:0000313" key="7">
    <source>
        <dbReference type="Proteomes" id="UP000324629"/>
    </source>
</evidence>
<keyword evidence="2" id="KW-0433">Leucine-rich repeat</keyword>
<dbReference type="SUPFAM" id="SSF52058">
    <property type="entry name" value="L domain-like"/>
    <property type="match status" value="1"/>
</dbReference>
<comment type="subcellular location">
    <subcellularLocation>
        <location evidence="1">Cell projection</location>
        <location evidence="1">Cilium</location>
    </subcellularLocation>
</comment>
<evidence type="ECO:0000256" key="5">
    <source>
        <dbReference type="ARBA" id="ARBA00023273"/>
    </source>
</evidence>
<dbReference type="InterPro" id="IPR025875">
    <property type="entry name" value="Leu-rich_rpt_4"/>
</dbReference>
<evidence type="ECO:0000313" key="6">
    <source>
        <dbReference type="EMBL" id="KAA3678108.1"/>
    </source>
</evidence>
<dbReference type="InterPro" id="IPR050576">
    <property type="entry name" value="Cilia_flagella_integrity"/>
</dbReference>
<dbReference type="InterPro" id="IPR032675">
    <property type="entry name" value="LRR_dom_sf"/>
</dbReference>
<keyword evidence="3" id="KW-0677">Repeat</keyword>
<comment type="caution">
    <text evidence="6">The sequence shown here is derived from an EMBL/GenBank/DDBJ whole genome shotgun (WGS) entry which is preliminary data.</text>
</comment>
<evidence type="ECO:0000256" key="3">
    <source>
        <dbReference type="ARBA" id="ARBA00022737"/>
    </source>
</evidence>
<dbReference type="PANTHER" id="PTHR45973">
    <property type="entry name" value="PROTEIN PHOSPHATASE 1 REGULATORY SUBUNIT SDS22-RELATED"/>
    <property type="match status" value="1"/>
</dbReference>
<keyword evidence="5" id="KW-0966">Cell projection</keyword>
<organism evidence="6 7">
    <name type="scientific">Paragonimus westermani</name>
    <dbReference type="NCBI Taxonomy" id="34504"/>
    <lineage>
        <taxon>Eukaryota</taxon>
        <taxon>Metazoa</taxon>
        <taxon>Spiralia</taxon>
        <taxon>Lophotrochozoa</taxon>
        <taxon>Platyhelminthes</taxon>
        <taxon>Trematoda</taxon>
        <taxon>Digenea</taxon>
        <taxon>Plagiorchiida</taxon>
        <taxon>Troglotremata</taxon>
        <taxon>Troglotrematidae</taxon>
        <taxon>Paragonimus</taxon>
    </lineage>
</organism>
<dbReference type="Pfam" id="PF12799">
    <property type="entry name" value="LRR_4"/>
    <property type="match status" value="1"/>
</dbReference>
<sequence length="249" mass="28157">VATTKYRNIRCITELCLQQKLLNSLPSLSEFVSLKYLDISCNKLKHLNFISTCTVYFFNSTLISLNLCNNKLTKLPNLHLTFPKLETLELWGNQLEDTEHLLDNLAKCENLREISIDESISKSDAGDSANFNNQLITQMPQLIRVNGKEIRKTDALQSFGVGQTHARQRQVYDLIERQLSSLAQVTSPMIASVNKSYDIIQELLTKVDEDMQQRSELALVEAQNPTRSSIKTKLKEALDFASSATNKSS</sequence>
<feature type="non-terminal residue" evidence="6">
    <location>
        <position position="1"/>
    </location>
</feature>
<dbReference type="Gene3D" id="3.80.10.10">
    <property type="entry name" value="Ribonuclease Inhibitor"/>
    <property type="match status" value="1"/>
</dbReference>
<keyword evidence="4" id="KW-0969">Cilium</keyword>
<gene>
    <name evidence="6" type="ORF">DEA37_0009833</name>
</gene>
<name>A0A5J4NSQ0_9TREM</name>
<dbReference type="PANTHER" id="PTHR45973:SF9">
    <property type="entry name" value="LEUCINE-RICH REPEAT-CONTAINING PROTEIN 46"/>
    <property type="match status" value="1"/>
</dbReference>